<keyword evidence="4" id="KW-1185">Reference proteome</keyword>
<organism evidence="3 4">
    <name type="scientific">Vasconcelosia minhoensis LEGE 07310</name>
    <dbReference type="NCBI Taxonomy" id="915328"/>
    <lineage>
        <taxon>Bacteria</taxon>
        <taxon>Bacillati</taxon>
        <taxon>Cyanobacteriota</taxon>
        <taxon>Cyanophyceae</taxon>
        <taxon>Nodosilineales</taxon>
        <taxon>Cymatolegaceae</taxon>
        <taxon>Vasconcelosia</taxon>
        <taxon>Vasconcelosia minhoensis</taxon>
    </lineage>
</organism>
<dbReference type="InterPro" id="IPR036165">
    <property type="entry name" value="YefM-like_sf"/>
</dbReference>
<comment type="caution">
    <text evidence="3">The sequence shown here is derived from an EMBL/GenBank/DDBJ whole genome shotgun (WGS) entry which is preliminary data.</text>
</comment>
<accession>A0A8J7A4M5</accession>
<dbReference type="PANTHER" id="PTHR35377">
    <property type="entry name" value="ANTITOXIN VAPB49-RELATED-RELATED"/>
    <property type="match status" value="1"/>
</dbReference>
<dbReference type="NCBIfam" id="TIGR01552">
    <property type="entry name" value="phd_fam"/>
    <property type="match status" value="1"/>
</dbReference>
<comment type="similarity">
    <text evidence="1 2">Belongs to the phD/YefM antitoxin family.</text>
</comment>
<dbReference type="Pfam" id="PF02604">
    <property type="entry name" value="PhdYeFM_antitox"/>
    <property type="match status" value="1"/>
</dbReference>
<name>A0A8J7A4M5_9CYAN</name>
<evidence type="ECO:0000313" key="3">
    <source>
        <dbReference type="EMBL" id="MBE9075760.1"/>
    </source>
</evidence>
<dbReference type="Proteomes" id="UP000636505">
    <property type="component" value="Unassembled WGS sequence"/>
</dbReference>
<evidence type="ECO:0000256" key="2">
    <source>
        <dbReference type="RuleBase" id="RU362080"/>
    </source>
</evidence>
<proteinExistence type="inferred from homology"/>
<dbReference type="SUPFAM" id="SSF143120">
    <property type="entry name" value="YefM-like"/>
    <property type="match status" value="1"/>
</dbReference>
<dbReference type="InterPro" id="IPR051416">
    <property type="entry name" value="phD-YefM_TA_antitoxins"/>
</dbReference>
<gene>
    <name evidence="3" type="ORF">IQ241_00330</name>
</gene>
<comment type="function">
    <text evidence="2">Antitoxin component of a type II toxin-antitoxin (TA) system.</text>
</comment>
<protein>
    <recommendedName>
        <fullName evidence="2">Antitoxin</fullName>
    </recommendedName>
</protein>
<evidence type="ECO:0000313" key="4">
    <source>
        <dbReference type="Proteomes" id="UP000636505"/>
    </source>
</evidence>
<dbReference type="EMBL" id="JADEXG010000001">
    <property type="protein sequence ID" value="MBE9075760.1"/>
    <property type="molecule type" value="Genomic_DNA"/>
</dbReference>
<dbReference type="AlphaFoldDB" id="A0A8J7A4M5"/>
<dbReference type="InterPro" id="IPR006442">
    <property type="entry name" value="Antitoxin_Phd/YefM"/>
</dbReference>
<dbReference type="Gene3D" id="3.40.1620.10">
    <property type="entry name" value="YefM-like domain"/>
    <property type="match status" value="1"/>
</dbReference>
<reference evidence="3" key="1">
    <citation type="submission" date="2020-10" db="EMBL/GenBank/DDBJ databases">
        <authorList>
            <person name="Castelo-Branco R."/>
            <person name="Eusebio N."/>
            <person name="Adriana R."/>
            <person name="Vieira A."/>
            <person name="Brugerolle De Fraissinette N."/>
            <person name="Rezende De Castro R."/>
            <person name="Schneider M.P."/>
            <person name="Vasconcelos V."/>
            <person name="Leao P.N."/>
        </authorList>
    </citation>
    <scope>NUCLEOTIDE SEQUENCE</scope>
    <source>
        <strain evidence="3">LEGE 07310</strain>
    </source>
</reference>
<sequence>MKTVGADEAKTYLPQLLEDVAAGAEVVITKHGQPVAMLVPISIRQKLSVQEAISGLRSLRSTTQPGGTIQELIAEGRRF</sequence>
<evidence type="ECO:0000256" key="1">
    <source>
        <dbReference type="ARBA" id="ARBA00009981"/>
    </source>
</evidence>
<dbReference type="RefSeq" id="WP_193904421.1">
    <property type="nucleotide sequence ID" value="NZ_JADEXG010000001.1"/>
</dbReference>